<name>A0A521F4J0_9FLAO</name>
<evidence type="ECO:0000313" key="1">
    <source>
        <dbReference type="EMBL" id="SMO91075.1"/>
    </source>
</evidence>
<dbReference type="OrthoDB" id="980645at2"/>
<organism evidence="1 2">
    <name type="scientific">Flavobacterium nitrogenifigens</name>
    <dbReference type="NCBI Taxonomy" id="1617283"/>
    <lineage>
        <taxon>Bacteria</taxon>
        <taxon>Pseudomonadati</taxon>
        <taxon>Bacteroidota</taxon>
        <taxon>Flavobacteriia</taxon>
        <taxon>Flavobacteriales</taxon>
        <taxon>Flavobacteriaceae</taxon>
        <taxon>Flavobacterium</taxon>
    </lineage>
</organism>
<evidence type="ECO:0000313" key="2">
    <source>
        <dbReference type="Proteomes" id="UP000319267"/>
    </source>
</evidence>
<gene>
    <name evidence="1" type="ORF">SAMN06265220_10649</name>
</gene>
<keyword evidence="2" id="KW-1185">Reference proteome</keyword>
<sequence length="122" mass="14224">MKLCVYIFLFAVVFRPAFPFLDYVVNFHYIATELCENKNAPELHCNGKCHLKKELAKSYKNDTPASNEKKSETTETVVLFMVKIPVFSFEKNRTTTFIVNAFYNNLYSHLEAVNIFRPPIFI</sequence>
<dbReference type="AlphaFoldDB" id="A0A521F4J0"/>
<proteinExistence type="predicted"/>
<dbReference type="EMBL" id="FXTQ01000006">
    <property type="protein sequence ID" value="SMO91075.1"/>
    <property type="molecule type" value="Genomic_DNA"/>
</dbReference>
<protein>
    <submittedName>
        <fullName evidence="1">Uncharacterized protein</fullName>
    </submittedName>
</protein>
<reference evidence="1 2" key="1">
    <citation type="submission" date="2017-05" db="EMBL/GenBank/DDBJ databases">
        <authorList>
            <person name="Varghese N."/>
            <person name="Submissions S."/>
        </authorList>
    </citation>
    <scope>NUCLEOTIDE SEQUENCE [LARGE SCALE GENOMIC DNA]</scope>
    <source>
        <strain evidence="1 2">DSM 29982</strain>
    </source>
</reference>
<dbReference type="Proteomes" id="UP000319267">
    <property type="component" value="Unassembled WGS sequence"/>
</dbReference>
<dbReference type="RefSeq" id="WP_111376609.1">
    <property type="nucleotide sequence ID" value="NZ_CP043612.1"/>
</dbReference>
<accession>A0A521F4J0</accession>